<dbReference type="PANTHER" id="PTHR43792">
    <property type="entry name" value="GNAT FAMILY, PUTATIVE (AFU_ORTHOLOGUE AFUA_3G00765)-RELATED-RELATED"/>
    <property type="match status" value="1"/>
</dbReference>
<dbReference type="GO" id="GO:0016747">
    <property type="term" value="F:acyltransferase activity, transferring groups other than amino-acyl groups"/>
    <property type="evidence" value="ECO:0007669"/>
    <property type="project" value="InterPro"/>
</dbReference>
<name>A0A7Y4IHP7_MYXXA</name>
<evidence type="ECO:0000259" key="1">
    <source>
        <dbReference type="PROSITE" id="PS51186"/>
    </source>
</evidence>
<dbReference type="PROSITE" id="PS51186">
    <property type="entry name" value="GNAT"/>
    <property type="match status" value="1"/>
</dbReference>
<dbReference type="InterPro" id="IPR016181">
    <property type="entry name" value="Acyl_CoA_acyltransferase"/>
</dbReference>
<feature type="domain" description="N-acetyltransferase" evidence="1">
    <location>
        <begin position="24"/>
        <end position="177"/>
    </location>
</feature>
<dbReference type="InterPro" id="IPR051531">
    <property type="entry name" value="N-acetyltransferase"/>
</dbReference>
<organism evidence="2 3">
    <name type="scientific">Myxococcus xanthus</name>
    <dbReference type="NCBI Taxonomy" id="34"/>
    <lineage>
        <taxon>Bacteria</taxon>
        <taxon>Pseudomonadati</taxon>
        <taxon>Myxococcota</taxon>
        <taxon>Myxococcia</taxon>
        <taxon>Myxococcales</taxon>
        <taxon>Cystobacterineae</taxon>
        <taxon>Myxococcaceae</taxon>
        <taxon>Myxococcus</taxon>
    </lineage>
</organism>
<accession>A0A7Y4IHP7</accession>
<evidence type="ECO:0000313" key="3">
    <source>
        <dbReference type="Proteomes" id="UP000533080"/>
    </source>
</evidence>
<dbReference type="AlphaFoldDB" id="A0A7Y4IHP7"/>
<dbReference type="InterPro" id="IPR000182">
    <property type="entry name" value="GNAT_dom"/>
</dbReference>
<proteinExistence type="predicted"/>
<dbReference type="PANTHER" id="PTHR43792:SF1">
    <property type="entry name" value="N-ACETYLTRANSFERASE DOMAIN-CONTAINING PROTEIN"/>
    <property type="match status" value="1"/>
</dbReference>
<dbReference type="Gene3D" id="3.40.630.30">
    <property type="match status" value="1"/>
</dbReference>
<dbReference type="Pfam" id="PF13302">
    <property type="entry name" value="Acetyltransf_3"/>
    <property type="match status" value="1"/>
</dbReference>
<gene>
    <name evidence="2" type="ORF">HNV28_14350</name>
</gene>
<sequence length="191" mass="21353">MSHMKGFEMSLLASNGPVLETQRLILRPPRAEDLDGFAALSADPESARFIGGVQPRAMAWRILCVMAGSWSLQGFAMFSVLEKSTGAWVGRVGPWMPEGWPGTEIGWGLLREHWGRGYATEATAATMDWAFDHLGWTDVIHCIVPENTPSQQVALRLGSRVLGQAHLPPPYDTLRVDRWGQSRDEWRARRK</sequence>
<evidence type="ECO:0000313" key="2">
    <source>
        <dbReference type="EMBL" id="NOJ79508.1"/>
    </source>
</evidence>
<dbReference type="EMBL" id="JABFNT010000039">
    <property type="protein sequence ID" value="NOJ79508.1"/>
    <property type="molecule type" value="Genomic_DNA"/>
</dbReference>
<dbReference type="Proteomes" id="UP000533080">
    <property type="component" value="Unassembled WGS sequence"/>
</dbReference>
<keyword evidence="2" id="KW-0808">Transferase</keyword>
<comment type="caution">
    <text evidence="2">The sequence shown here is derived from an EMBL/GenBank/DDBJ whole genome shotgun (WGS) entry which is preliminary data.</text>
</comment>
<protein>
    <submittedName>
        <fullName evidence="2">GNAT family N-acetyltransferase</fullName>
    </submittedName>
</protein>
<reference evidence="2 3" key="1">
    <citation type="submission" date="2020-05" db="EMBL/GenBank/DDBJ databases">
        <authorList>
            <person name="Whitworth D."/>
        </authorList>
    </citation>
    <scope>NUCLEOTIDE SEQUENCE [LARGE SCALE GENOMIC DNA]</scope>
    <source>
        <strain evidence="2 3">AM005</strain>
    </source>
</reference>
<dbReference type="SUPFAM" id="SSF55729">
    <property type="entry name" value="Acyl-CoA N-acyltransferases (Nat)"/>
    <property type="match status" value="1"/>
</dbReference>